<dbReference type="Proteomes" id="UP001174136">
    <property type="component" value="Unassembled WGS sequence"/>
</dbReference>
<dbReference type="EMBL" id="JAOPHQ010006402">
    <property type="protein sequence ID" value="KAK0131669.1"/>
    <property type="molecule type" value="Genomic_DNA"/>
</dbReference>
<proteinExistence type="predicted"/>
<name>A0AA47M145_MERPO</name>
<dbReference type="PANTHER" id="PTHR35385:SF2">
    <property type="entry name" value="PROTEIN B, PUTATIVE-RELATED"/>
    <property type="match status" value="1"/>
</dbReference>
<dbReference type="AlphaFoldDB" id="A0AA47M145"/>
<evidence type="ECO:0000313" key="1">
    <source>
        <dbReference type="EMBL" id="KAK0131669.1"/>
    </source>
</evidence>
<dbReference type="EMBL" id="JAOPHQ010002615">
    <property type="protein sequence ID" value="KAK0146150.1"/>
    <property type="molecule type" value="Genomic_DNA"/>
</dbReference>
<dbReference type="PANTHER" id="PTHR35385">
    <property type="entry name" value="PROTEIN B, PUTATIVE-RELATED-RELATED"/>
    <property type="match status" value="1"/>
</dbReference>
<evidence type="ECO:0000313" key="2">
    <source>
        <dbReference type="EMBL" id="KAK0146150.1"/>
    </source>
</evidence>
<sequence>MTVTLLRTQVSRGRQITICNDHNHNIYVADAVRHRDVGDKTKGKLTKLFEAGHSPSSALDVLKYDLQVEHGDDYVFATADRALCPTLEYCYSCSHQIFCQEYGSSEGVEMAVALERQIEQYDIECRDQCAKATTSSGKWLLVVICSPFMKRVHNLT</sequence>
<accession>A0AA47M145</accession>
<evidence type="ECO:0000313" key="3">
    <source>
        <dbReference type="Proteomes" id="UP001174136"/>
    </source>
</evidence>
<protein>
    <submittedName>
        <fullName evidence="1">Uncharacterized protein</fullName>
    </submittedName>
</protein>
<comment type="caution">
    <text evidence="1">The sequence shown here is derived from an EMBL/GenBank/DDBJ whole genome shotgun (WGS) entry which is preliminary data.</text>
</comment>
<gene>
    <name evidence="2" type="ORF">N1851_014550</name>
    <name evidence="1" type="ORF">N1851_033573</name>
</gene>
<organism evidence="1 3">
    <name type="scientific">Merluccius polli</name>
    <name type="common">Benguela hake</name>
    <name type="synonym">Merluccius cadenati</name>
    <dbReference type="NCBI Taxonomy" id="89951"/>
    <lineage>
        <taxon>Eukaryota</taxon>
        <taxon>Metazoa</taxon>
        <taxon>Chordata</taxon>
        <taxon>Craniata</taxon>
        <taxon>Vertebrata</taxon>
        <taxon>Euteleostomi</taxon>
        <taxon>Actinopterygii</taxon>
        <taxon>Neopterygii</taxon>
        <taxon>Teleostei</taxon>
        <taxon>Neoteleostei</taxon>
        <taxon>Acanthomorphata</taxon>
        <taxon>Zeiogadaria</taxon>
        <taxon>Gadariae</taxon>
        <taxon>Gadiformes</taxon>
        <taxon>Gadoidei</taxon>
        <taxon>Merlucciidae</taxon>
        <taxon>Merluccius</taxon>
    </lineage>
</organism>
<reference evidence="1" key="1">
    <citation type="journal article" date="2023" name="Front. Mar. Sci.">
        <title>A new Merluccius polli reference genome to investigate the effects of global change in West African waters.</title>
        <authorList>
            <person name="Mateo J.L."/>
            <person name="Blanco-Fernandez C."/>
            <person name="Garcia-Vazquez E."/>
            <person name="Machado-Schiaffino G."/>
        </authorList>
    </citation>
    <scope>NUCLEOTIDE SEQUENCE</scope>
    <source>
        <strain evidence="1">C29</strain>
        <tissue evidence="1">Fin</tissue>
    </source>
</reference>
<keyword evidence="3" id="KW-1185">Reference proteome</keyword>